<dbReference type="Pfam" id="PF00557">
    <property type="entry name" value="Peptidase_M24"/>
    <property type="match status" value="1"/>
</dbReference>
<dbReference type="STRING" id="1529.SAMN04487885_101184"/>
<dbReference type="InterPro" id="IPR000994">
    <property type="entry name" value="Pept_M24"/>
</dbReference>
<dbReference type="GeneID" id="90544753"/>
<evidence type="ECO:0000313" key="7">
    <source>
        <dbReference type="EMBL" id="PWL53582.1"/>
    </source>
</evidence>
<evidence type="ECO:0000313" key="10">
    <source>
        <dbReference type="Proteomes" id="UP000246114"/>
    </source>
</evidence>
<name>A0A1I2J7K0_9CLOT</name>
<evidence type="ECO:0000256" key="1">
    <source>
        <dbReference type="ARBA" id="ARBA00008766"/>
    </source>
</evidence>
<dbReference type="GO" id="GO:0070006">
    <property type="term" value="F:metalloaminopeptidase activity"/>
    <property type="evidence" value="ECO:0007669"/>
    <property type="project" value="InterPro"/>
</dbReference>
<dbReference type="InterPro" id="IPR050422">
    <property type="entry name" value="X-Pro_aminopeptidase_P"/>
</dbReference>
<dbReference type="RefSeq" id="WP_027638062.1">
    <property type="nucleotide sequence ID" value="NZ_BAAACD010000029.1"/>
</dbReference>
<dbReference type="CDD" id="cd01085">
    <property type="entry name" value="APP"/>
    <property type="match status" value="1"/>
</dbReference>
<keyword evidence="3" id="KW-0378">Hydrolase</keyword>
<reference evidence="8 9" key="1">
    <citation type="submission" date="2016-10" db="EMBL/GenBank/DDBJ databases">
        <authorList>
            <person name="de Groot N.N."/>
        </authorList>
    </citation>
    <scope>NUCLEOTIDE SEQUENCE [LARGE SCALE GENOMIC DNA]</scope>
    <source>
        <strain evidence="8 9">NLAE-zl-G419</strain>
    </source>
</reference>
<dbReference type="Pfam" id="PF16189">
    <property type="entry name" value="Creatinase_N_2"/>
    <property type="match status" value="1"/>
</dbReference>
<dbReference type="SUPFAM" id="SSF53092">
    <property type="entry name" value="Creatinase/prolidase N-terminal domain"/>
    <property type="match status" value="1"/>
</dbReference>
<dbReference type="Pfam" id="PF01321">
    <property type="entry name" value="Creatinase_N"/>
    <property type="match status" value="1"/>
</dbReference>
<keyword evidence="9" id="KW-1185">Reference proteome</keyword>
<sequence>MINDRISKLREILIKKSIDAYIIPSSDDHQSEYVGEYFKSRQWISGFTGSAGTVVVTRDSSELWADGRYHIQAANQIKGTEINLHKLGLQGVKNHVEWLKDTLKDGSKVSFNSKVISVSAFKDMQNKFKSKNIELIPAEDFIEKIWLDRPNKPFSKVFILEEKYAGETRVDKIKRVREEMKKNGSSSYVISCLDDIAWLLNIRAHDVSNYPVVISYFMIKEDSNILYIDRNKLTKEIEEELLRDGIIVKDYEEVLDDVKTIKNQTVFIDPAKTNVWIYNAIDSSNNIVEKRNITTYMKAVKNEVELQNYENCQLKDGVAMVKFMKWLKDNIGKEYIDELSAAEKLENFRKEQDLFIETSFTSISAYKANAAMMHYAPTKENKAVLEPRGMYLIDSGGQYFDGTTDITRTIALGSLSQEERKDFTLVLKGHIGLSQAKFLYGTTGSNLDILARKPMWDNGIDYKCGTGHGVGFLLSVHEGPHSISTVPNTVKLEEGMVVTNEPGIYKEGKHGIRTENVLVVKEFMTTEHGRFMKFEPITYCPIDIDAIDKEFLTDTEKTWLNEYHKLVYDKLSSNLDDETREWLQKYTKEI</sequence>
<evidence type="ECO:0000259" key="5">
    <source>
        <dbReference type="Pfam" id="PF01321"/>
    </source>
</evidence>
<feature type="domain" description="Peptidase M24" evidence="4">
    <location>
        <begin position="310"/>
        <end position="522"/>
    </location>
</feature>
<dbReference type="FunFam" id="3.90.230.10:FF:000009">
    <property type="entry name" value="xaa-Pro aminopeptidase 2"/>
    <property type="match status" value="1"/>
</dbReference>
<evidence type="ECO:0000259" key="4">
    <source>
        <dbReference type="Pfam" id="PF00557"/>
    </source>
</evidence>
<dbReference type="Proteomes" id="UP000246114">
    <property type="component" value="Unassembled WGS sequence"/>
</dbReference>
<proteinExistence type="inferred from homology"/>
<dbReference type="InterPro" id="IPR036005">
    <property type="entry name" value="Creatinase/aminopeptidase-like"/>
</dbReference>
<dbReference type="FunFam" id="3.40.350.10:FF:000003">
    <property type="entry name" value="Xaa-pro aminopeptidase P"/>
    <property type="match status" value="1"/>
</dbReference>
<dbReference type="EMBL" id="QAMZ01000036">
    <property type="protein sequence ID" value="PWL53582.1"/>
    <property type="molecule type" value="Genomic_DNA"/>
</dbReference>
<evidence type="ECO:0000313" key="9">
    <source>
        <dbReference type="Proteomes" id="UP000182135"/>
    </source>
</evidence>
<dbReference type="Pfam" id="PF16188">
    <property type="entry name" value="Peptidase_M24_C"/>
    <property type="match status" value="1"/>
</dbReference>
<dbReference type="SUPFAM" id="SSF55920">
    <property type="entry name" value="Creatinase/aminopeptidase"/>
    <property type="match status" value="1"/>
</dbReference>
<organism evidence="8 9">
    <name type="scientific">Clostridium cadaveris</name>
    <dbReference type="NCBI Taxonomy" id="1529"/>
    <lineage>
        <taxon>Bacteria</taxon>
        <taxon>Bacillati</taxon>
        <taxon>Bacillota</taxon>
        <taxon>Clostridia</taxon>
        <taxon>Eubacteriales</taxon>
        <taxon>Clostridiaceae</taxon>
        <taxon>Clostridium</taxon>
    </lineage>
</organism>
<dbReference type="Proteomes" id="UP000182135">
    <property type="component" value="Unassembled WGS sequence"/>
</dbReference>
<dbReference type="InterPro" id="IPR033740">
    <property type="entry name" value="Pept_M24B"/>
</dbReference>
<dbReference type="GO" id="GO:0005737">
    <property type="term" value="C:cytoplasm"/>
    <property type="evidence" value="ECO:0007669"/>
    <property type="project" value="UniProtKB-ARBA"/>
</dbReference>
<feature type="domain" description="Peptidase M24 C-terminal" evidence="6">
    <location>
        <begin position="531"/>
        <end position="590"/>
    </location>
</feature>
<dbReference type="Gene3D" id="3.40.350.10">
    <property type="entry name" value="Creatinase/prolidase N-terminal domain"/>
    <property type="match status" value="2"/>
</dbReference>
<feature type="domain" description="Creatinase N-terminal" evidence="5">
    <location>
        <begin position="5"/>
        <end position="144"/>
    </location>
</feature>
<protein>
    <submittedName>
        <fullName evidence="7">Aminopeptidase P family protein</fullName>
    </submittedName>
    <submittedName>
        <fullName evidence="8">Xaa-Pro aminopeptidase</fullName>
    </submittedName>
</protein>
<dbReference type="InterPro" id="IPR000587">
    <property type="entry name" value="Creatinase_N"/>
</dbReference>
<dbReference type="EMBL" id="FOOE01000001">
    <property type="protein sequence ID" value="SFF50329.1"/>
    <property type="molecule type" value="Genomic_DNA"/>
</dbReference>
<evidence type="ECO:0000256" key="3">
    <source>
        <dbReference type="ARBA" id="ARBA00022801"/>
    </source>
</evidence>
<keyword evidence="8" id="KW-0645">Protease</keyword>
<dbReference type="PANTHER" id="PTHR43763:SF6">
    <property type="entry name" value="XAA-PRO AMINOPEPTIDASE 1"/>
    <property type="match status" value="1"/>
</dbReference>
<dbReference type="PANTHER" id="PTHR43763">
    <property type="entry name" value="XAA-PRO AMINOPEPTIDASE 1"/>
    <property type="match status" value="1"/>
</dbReference>
<evidence type="ECO:0000256" key="2">
    <source>
        <dbReference type="ARBA" id="ARBA00022723"/>
    </source>
</evidence>
<evidence type="ECO:0000313" key="8">
    <source>
        <dbReference type="EMBL" id="SFF50329.1"/>
    </source>
</evidence>
<dbReference type="InterPro" id="IPR029149">
    <property type="entry name" value="Creatin/AminoP/Spt16_N"/>
</dbReference>
<keyword evidence="2" id="KW-0479">Metal-binding</keyword>
<reference evidence="7 10" key="2">
    <citation type="submission" date="2018-03" db="EMBL/GenBank/DDBJ databases">
        <title>The uncultured portion of the human microbiome is neutrally assembled.</title>
        <authorList>
            <person name="Jeraldo P."/>
            <person name="Boardman L."/>
            <person name="White B.A."/>
            <person name="Nelson H."/>
            <person name="Goldenfeld N."/>
            <person name="Chia N."/>
        </authorList>
    </citation>
    <scope>NUCLEOTIDE SEQUENCE [LARGE SCALE GENOMIC DNA]</scope>
    <source>
        <strain evidence="7">CIM:MAG 903</strain>
    </source>
</reference>
<evidence type="ECO:0000259" key="6">
    <source>
        <dbReference type="Pfam" id="PF16188"/>
    </source>
</evidence>
<dbReference type="GO" id="GO:0046872">
    <property type="term" value="F:metal ion binding"/>
    <property type="evidence" value="ECO:0007669"/>
    <property type="project" value="UniProtKB-KW"/>
</dbReference>
<dbReference type="eggNOG" id="COG0006">
    <property type="taxonomic scope" value="Bacteria"/>
</dbReference>
<dbReference type="OrthoDB" id="9806388at2"/>
<gene>
    <name evidence="7" type="ORF">DBY38_07570</name>
    <name evidence="8" type="ORF">SAMN04487885_101184</name>
</gene>
<comment type="similarity">
    <text evidence="1">Belongs to the peptidase M24B family.</text>
</comment>
<keyword evidence="8" id="KW-0031">Aminopeptidase</keyword>
<dbReference type="Gene3D" id="3.90.230.10">
    <property type="entry name" value="Creatinase/methionine aminopeptidase superfamily"/>
    <property type="match status" value="1"/>
</dbReference>
<dbReference type="AlphaFoldDB" id="A0A1I2J7K0"/>
<accession>A0A1I2J7K0</accession>
<dbReference type="InterPro" id="IPR032416">
    <property type="entry name" value="Peptidase_M24_C"/>
</dbReference>